<dbReference type="InParanoid" id="A5E6L7"/>
<dbReference type="SMART" id="SM00829">
    <property type="entry name" value="PKS_ER"/>
    <property type="match status" value="1"/>
</dbReference>
<proteinExistence type="inferred from homology"/>
<name>A5E6L7_LODEL</name>
<dbReference type="InterPro" id="IPR020843">
    <property type="entry name" value="ER"/>
</dbReference>
<sequence length="362" mass="38979">MSGNPSLVLKKVDDIVFEDLAVPKIEHPTDVIVQVKKTGICGSDIHYYAHGKIGAFKLTKPMVLGHESSGVVHEVGEGVKNLKKGDRVAIEPGVPSRYSEAYKSGKYEIDPDMCFAATPESDPKKPNPPGTLCKYYKSPEDFLYKLPDNVSLELGAMVEPLSVGVHGIRLANLSFGENVIVFGGGPVGLLTAAAAKIFGALNIMVVDVVDEKLKLAKEIGAANYTFNSKSGGAEDLIKAFDGIRPDVVLECTGAEPCIKLAVQTVRDGGKVVQIGNASGDVSFPIVEFSSRELTLLGSFRYGYGDYATSIKILEKNYANGKENVQVDFEKLITNVFPWKEAVEAYDFVRAGKAVKCIIDGPE</sequence>
<evidence type="ECO:0000256" key="4">
    <source>
        <dbReference type="ARBA" id="ARBA00022833"/>
    </source>
</evidence>
<dbReference type="FunCoup" id="A5E6L7">
    <property type="interactions" value="514"/>
</dbReference>
<dbReference type="InterPro" id="IPR011032">
    <property type="entry name" value="GroES-like_sf"/>
</dbReference>
<organism evidence="9 10">
    <name type="scientific">Lodderomyces elongisporus (strain ATCC 11503 / CBS 2605 / JCM 1781 / NBRC 1676 / NRRL YB-4239)</name>
    <name type="common">Yeast</name>
    <name type="synonym">Saccharomyces elongisporus</name>
    <dbReference type="NCBI Taxonomy" id="379508"/>
    <lineage>
        <taxon>Eukaryota</taxon>
        <taxon>Fungi</taxon>
        <taxon>Dikarya</taxon>
        <taxon>Ascomycota</taxon>
        <taxon>Saccharomycotina</taxon>
        <taxon>Pichiomycetes</taxon>
        <taxon>Debaryomycetaceae</taxon>
        <taxon>Candida/Lodderomyces clade</taxon>
        <taxon>Lodderomyces</taxon>
    </lineage>
</organism>
<dbReference type="HOGENOM" id="CLU_026673_11_5_1"/>
<dbReference type="GeneID" id="5230644"/>
<dbReference type="InterPro" id="IPR045306">
    <property type="entry name" value="SDH-like"/>
</dbReference>
<dbReference type="InterPro" id="IPR013154">
    <property type="entry name" value="ADH-like_N"/>
</dbReference>
<evidence type="ECO:0000259" key="8">
    <source>
        <dbReference type="SMART" id="SM00829"/>
    </source>
</evidence>
<dbReference type="VEuPathDB" id="FungiDB:LELG_05256"/>
<gene>
    <name evidence="9" type="ORF">LELG_05256</name>
</gene>
<dbReference type="PROSITE" id="PS00059">
    <property type="entry name" value="ADH_ZINC"/>
    <property type="match status" value="1"/>
</dbReference>
<keyword evidence="10" id="KW-1185">Reference proteome</keyword>
<protein>
    <submittedName>
        <fullName evidence="9">D-xylulose reductase</fullName>
    </submittedName>
</protein>
<reference evidence="9 10" key="1">
    <citation type="journal article" date="2009" name="Nature">
        <title>Evolution of pathogenicity and sexual reproduction in eight Candida genomes.</title>
        <authorList>
            <person name="Butler G."/>
            <person name="Rasmussen M.D."/>
            <person name="Lin M.F."/>
            <person name="Santos M.A."/>
            <person name="Sakthikumar S."/>
            <person name="Munro C.A."/>
            <person name="Rheinbay E."/>
            <person name="Grabherr M."/>
            <person name="Forche A."/>
            <person name="Reedy J.L."/>
            <person name="Agrafioti I."/>
            <person name="Arnaud M.B."/>
            <person name="Bates S."/>
            <person name="Brown A.J."/>
            <person name="Brunke S."/>
            <person name="Costanzo M.C."/>
            <person name="Fitzpatrick D.A."/>
            <person name="de Groot P.W."/>
            <person name="Harris D."/>
            <person name="Hoyer L.L."/>
            <person name="Hube B."/>
            <person name="Klis F.M."/>
            <person name="Kodira C."/>
            <person name="Lennard N."/>
            <person name="Logue M.E."/>
            <person name="Martin R."/>
            <person name="Neiman A.M."/>
            <person name="Nikolaou E."/>
            <person name="Quail M.A."/>
            <person name="Quinn J."/>
            <person name="Santos M.C."/>
            <person name="Schmitzberger F.F."/>
            <person name="Sherlock G."/>
            <person name="Shah P."/>
            <person name="Silverstein K.A."/>
            <person name="Skrzypek M.S."/>
            <person name="Soll D."/>
            <person name="Staggs R."/>
            <person name="Stansfield I."/>
            <person name="Stumpf M.P."/>
            <person name="Sudbery P.E."/>
            <person name="Srikantha T."/>
            <person name="Zeng Q."/>
            <person name="Berman J."/>
            <person name="Berriman M."/>
            <person name="Heitman J."/>
            <person name="Gow N.A."/>
            <person name="Lorenz M.C."/>
            <person name="Birren B.W."/>
            <person name="Kellis M."/>
            <person name="Cuomo C.A."/>
        </authorList>
    </citation>
    <scope>NUCLEOTIDE SEQUENCE [LARGE SCALE GENOMIC DNA]</scope>
    <source>
        <strain evidence="10">ATCC 11503 / BCRC 21390 / CBS 2605 / JCM 1781 / NBRC 1676 / NRRL YB-4239</strain>
    </source>
</reference>
<dbReference type="GO" id="GO:0006062">
    <property type="term" value="P:sorbitol catabolic process"/>
    <property type="evidence" value="ECO:0007669"/>
    <property type="project" value="TreeGrafter"/>
</dbReference>
<feature type="domain" description="Enoyl reductase (ER)" evidence="8">
    <location>
        <begin position="10"/>
        <end position="358"/>
    </location>
</feature>
<evidence type="ECO:0000256" key="6">
    <source>
        <dbReference type="ARBA" id="ARBA00023027"/>
    </source>
</evidence>
<dbReference type="InterPro" id="IPR036291">
    <property type="entry name" value="NAD(P)-bd_dom_sf"/>
</dbReference>
<dbReference type="OMA" id="CSVGRPN"/>
<dbReference type="KEGG" id="lel:PVL30_002352"/>
<dbReference type="FunFam" id="3.40.50.720:FF:000068">
    <property type="entry name" value="Sorbitol dehydrogenase"/>
    <property type="match status" value="1"/>
</dbReference>
<dbReference type="PANTHER" id="PTHR43161">
    <property type="entry name" value="SORBITOL DEHYDROGENASE"/>
    <property type="match status" value="1"/>
</dbReference>
<comment type="cofactor">
    <cofactor evidence="1 7">
        <name>Zn(2+)</name>
        <dbReference type="ChEBI" id="CHEBI:29105"/>
    </cofactor>
</comment>
<dbReference type="AlphaFoldDB" id="A5E6L7"/>
<dbReference type="Proteomes" id="UP000001996">
    <property type="component" value="Unassembled WGS sequence"/>
</dbReference>
<keyword evidence="5" id="KW-0560">Oxidoreductase</keyword>
<evidence type="ECO:0000313" key="10">
    <source>
        <dbReference type="Proteomes" id="UP000001996"/>
    </source>
</evidence>
<evidence type="ECO:0000313" key="9">
    <source>
        <dbReference type="EMBL" id="EDK47075.1"/>
    </source>
</evidence>
<dbReference type="eggNOG" id="KOG0024">
    <property type="taxonomic scope" value="Eukaryota"/>
</dbReference>
<dbReference type="SUPFAM" id="SSF51735">
    <property type="entry name" value="NAD(P)-binding Rossmann-fold domains"/>
    <property type="match status" value="1"/>
</dbReference>
<accession>A5E6L7</accession>
<evidence type="ECO:0000256" key="7">
    <source>
        <dbReference type="RuleBase" id="RU361277"/>
    </source>
</evidence>
<keyword evidence="4 7" id="KW-0862">Zinc</keyword>
<dbReference type="SUPFAM" id="SSF50129">
    <property type="entry name" value="GroES-like"/>
    <property type="match status" value="1"/>
</dbReference>
<comment type="similarity">
    <text evidence="2 7">Belongs to the zinc-containing alcohol dehydrogenase family.</text>
</comment>
<evidence type="ECO:0000256" key="3">
    <source>
        <dbReference type="ARBA" id="ARBA00022723"/>
    </source>
</evidence>
<dbReference type="Pfam" id="PF00107">
    <property type="entry name" value="ADH_zinc_N"/>
    <property type="match status" value="1"/>
</dbReference>
<dbReference type="InterPro" id="IPR013149">
    <property type="entry name" value="ADH-like_C"/>
</dbReference>
<dbReference type="Gene3D" id="3.40.50.720">
    <property type="entry name" value="NAD(P)-binding Rossmann-like Domain"/>
    <property type="match status" value="1"/>
</dbReference>
<dbReference type="GO" id="GO:0003939">
    <property type="term" value="F:L-iditol 2-dehydrogenase (NAD+) activity"/>
    <property type="evidence" value="ECO:0007669"/>
    <property type="project" value="TreeGrafter"/>
</dbReference>
<keyword evidence="6" id="KW-0520">NAD</keyword>
<evidence type="ECO:0000256" key="2">
    <source>
        <dbReference type="ARBA" id="ARBA00008072"/>
    </source>
</evidence>
<keyword evidence="3 7" id="KW-0479">Metal-binding</keyword>
<dbReference type="CDD" id="cd05285">
    <property type="entry name" value="sorbitol_DH"/>
    <property type="match status" value="1"/>
</dbReference>
<dbReference type="Pfam" id="PF08240">
    <property type="entry name" value="ADH_N"/>
    <property type="match status" value="1"/>
</dbReference>
<dbReference type="PANTHER" id="PTHR43161:SF9">
    <property type="entry name" value="SORBITOL DEHYDROGENASE"/>
    <property type="match status" value="1"/>
</dbReference>
<dbReference type="OrthoDB" id="3941538at2759"/>
<dbReference type="GO" id="GO:0008270">
    <property type="term" value="F:zinc ion binding"/>
    <property type="evidence" value="ECO:0007669"/>
    <property type="project" value="InterPro"/>
</dbReference>
<dbReference type="EMBL" id="CH981532">
    <property type="protein sequence ID" value="EDK47075.1"/>
    <property type="molecule type" value="Genomic_DNA"/>
</dbReference>
<evidence type="ECO:0000256" key="1">
    <source>
        <dbReference type="ARBA" id="ARBA00001947"/>
    </source>
</evidence>
<dbReference type="Gene3D" id="3.90.180.10">
    <property type="entry name" value="Medium-chain alcohol dehydrogenases, catalytic domain"/>
    <property type="match status" value="1"/>
</dbReference>
<dbReference type="STRING" id="379508.A5E6L7"/>
<evidence type="ECO:0000256" key="5">
    <source>
        <dbReference type="ARBA" id="ARBA00023002"/>
    </source>
</evidence>
<dbReference type="InterPro" id="IPR002328">
    <property type="entry name" value="ADH_Zn_CS"/>
</dbReference>